<keyword evidence="3" id="KW-1185">Reference proteome</keyword>
<dbReference type="InterPro" id="IPR011250">
    <property type="entry name" value="OMP/PagP_B-barrel"/>
</dbReference>
<dbReference type="AlphaFoldDB" id="A0A512JI76"/>
<comment type="similarity">
    <text evidence="1">Belongs to the Omp25/RopB family.</text>
</comment>
<dbReference type="SUPFAM" id="SSF56925">
    <property type="entry name" value="OMPA-like"/>
    <property type="match status" value="1"/>
</dbReference>
<accession>A0A512JI76</accession>
<reference evidence="2 3" key="1">
    <citation type="submission" date="2019-07" db="EMBL/GenBank/DDBJ databases">
        <title>Whole genome shotgun sequence of Methylobacterium gnaphalii NBRC 107716.</title>
        <authorList>
            <person name="Hosoyama A."/>
            <person name="Uohara A."/>
            <person name="Ohji S."/>
            <person name="Ichikawa N."/>
        </authorList>
    </citation>
    <scope>NUCLEOTIDE SEQUENCE [LARGE SCALE GENOMIC DNA]</scope>
    <source>
        <strain evidence="2 3">NBRC 107716</strain>
    </source>
</reference>
<protein>
    <submittedName>
        <fullName evidence="2">Outer-membrane immunogenic protein</fullName>
    </submittedName>
</protein>
<dbReference type="PANTHER" id="PTHR34001">
    <property type="entry name" value="BLL7405 PROTEIN"/>
    <property type="match status" value="1"/>
</dbReference>
<organism evidence="2 3">
    <name type="scientific">Methylobacterium gnaphalii</name>
    <dbReference type="NCBI Taxonomy" id="1010610"/>
    <lineage>
        <taxon>Bacteria</taxon>
        <taxon>Pseudomonadati</taxon>
        <taxon>Pseudomonadota</taxon>
        <taxon>Alphaproteobacteria</taxon>
        <taxon>Hyphomicrobiales</taxon>
        <taxon>Methylobacteriaceae</taxon>
        <taxon>Methylobacterium</taxon>
    </lineage>
</organism>
<sequence>MALALASGLGQAWAADLPLRSTLPPMVELPPAPPVPVWSGFHVDLDGGYTRTGSQNLRTTGTNALEQMLIDVGNVGRVNMPSSSFVLRGGFGYDLQPVAGSGLVLGLVTDALYTEQQRDRTAAFSFGGNDISLAAHQSLDFLGTLRGRLGYGLGPVLVYGTGGLAYGQVSLSAQTSISGPAYTGIYDGGSYRGIETGYVYGGGIEWMAPSSLMPDLVGPGQLAFKAEYLRYDLGRRTVAVNGMGAVFGPGGPGAIGHTANAAFRSEGQLITAGLTYRFSGAN</sequence>
<dbReference type="EMBL" id="BJZV01000006">
    <property type="protein sequence ID" value="GEP09658.1"/>
    <property type="molecule type" value="Genomic_DNA"/>
</dbReference>
<evidence type="ECO:0000256" key="1">
    <source>
        <dbReference type="ARBA" id="ARBA00038306"/>
    </source>
</evidence>
<gene>
    <name evidence="2" type="ORF">MGN01_15030</name>
</gene>
<evidence type="ECO:0000313" key="3">
    <source>
        <dbReference type="Proteomes" id="UP000321750"/>
    </source>
</evidence>
<dbReference type="PANTHER" id="PTHR34001:SF3">
    <property type="entry name" value="BLL7405 PROTEIN"/>
    <property type="match status" value="1"/>
</dbReference>
<name>A0A512JI76_9HYPH</name>
<evidence type="ECO:0000313" key="2">
    <source>
        <dbReference type="EMBL" id="GEP09658.1"/>
    </source>
</evidence>
<proteinExistence type="inferred from homology"/>
<dbReference type="InterPro" id="IPR051692">
    <property type="entry name" value="OMP-like"/>
</dbReference>
<comment type="caution">
    <text evidence="2">The sequence shown here is derived from an EMBL/GenBank/DDBJ whole genome shotgun (WGS) entry which is preliminary data.</text>
</comment>
<dbReference type="Proteomes" id="UP000321750">
    <property type="component" value="Unassembled WGS sequence"/>
</dbReference>